<comment type="function">
    <text evidence="5">Oxidizes proline to glutamate for use as a carbon and nitrogen source.</text>
</comment>
<dbReference type="InterPro" id="IPR002872">
    <property type="entry name" value="Proline_DH_dom"/>
</dbReference>
<comment type="pathway">
    <text evidence="5">Amino-acid degradation; L-proline degradation into L-glutamate; L-glutamate from L-proline: step 1/2.</text>
</comment>
<dbReference type="PIRSF" id="PIRSF000197">
    <property type="entry name" value="Bifunct_PutA"/>
    <property type="match status" value="1"/>
</dbReference>
<dbReference type="PANTHER" id="PTHR42862">
    <property type="entry name" value="DELTA-1-PYRROLINE-5-CARBOXYLATE DEHYDROGENASE 1, ISOFORM A-RELATED"/>
    <property type="match status" value="1"/>
</dbReference>
<dbReference type="SUPFAM" id="SSF51730">
    <property type="entry name" value="FAD-linked oxidoreductase"/>
    <property type="match status" value="1"/>
</dbReference>
<dbReference type="PROSITE" id="PS00070">
    <property type="entry name" value="ALDEHYDE_DEHYDR_CYS"/>
    <property type="match status" value="1"/>
</dbReference>
<dbReference type="RefSeq" id="WP_068616085.1">
    <property type="nucleotide sequence ID" value="NZ_CP016268.1"/>
</dbReference>
<dbReference type="UniPathway" id="UPA00261">
    <property type="reaction ID" value="UER00373"/>
</dbReference>
<dbReference type="InterPro" id="IPR025703">
    <property type="entry name" value="Bifunct_PutA"/>
</dbReference>
<dbReference type="InterPro" id="IPR016161">
    <property type="entry name" value="Ald_DH/histidinol_DH"/>
</dbReference>
<dbReference type="PANTHER" id="PTHR42862:SF1">
    <property type="entry name" value="DELTA-1-PYRROLINE-5-CARBOXYLATE DEHYDROGENASE 2, ISOFORM A-RELATED"/>
    <property type="match status" value="1"/>
</dbReference>
<keyword evidence="12" id="KW-1185">Reference proteome</keyword>
<dbReference type="InterPro" id="IPR041349">
    <property type="entry name" value="PRODH"/>
</dbReference>
<evidence type="ECO:0000259" key="10">
    <source>
        <dbReference type="Pfam" id="PF18327"/>
    </source>
</evidence>
<dbReference type="Gene3D" id="3.40.605.10">
    <property type="entry name" value="Aldehyde Dehydrogenase, Chain A, domain 1"/>
    <property type="match status" value="1"/>
</dbReference>
<proteinExistence type="inferred from homology"/>
<dbReference type="STRING" id="1548547.BA177_10615"/>
<comment type="cofactor">
    <cofactor evidence="5">
        <name>FAD</name>
        <dbReference type="ChEBI" id="CHEBI:57692"/>
    </cofactor>
</comment>
<keyword evidence="5" id="KW-0274">FAD</keyword>
<dbReference type="InterPro" id="IPR024082">
    <property type="entry name" value="PRODH_PutA_dom_II"/>
</dbReference>
<comment type="catalytic activity">
    <reaction evidence="4 5">
        <text>L-glutamate 5-semialdehyde + NAD(+) + H2O = L-glutamate + NADH + 2 H(+)</text>
        <dbReference type="Rhea" id="RHEA:30235"/>
        <dbReference type="ChEBI" id="CHEBI:15377"/>
        <dbReference type="ChEBI" id="CHEBI:15378"/>
        <dbReference type="ChEBI" id="CHEBI:29985"/>
        <dbReference type="ChEBI" id="CHEBI:57540"/>
        <dbReference type="ChEBI" id="CHEBI:57945"/>
        <dbReference type="ChEBI" id="CHEBI:58066"/>
        <dbReference type="EC" id="1.2.1.88"/>
    </reaction>
</comment>
<dbReference type="GO" id="GO:0003677">
    <property type="term" value="F:DNA binding"/>
    <property type="evidence" value="ECO:0007669"/>
    <property type="project" value="UniProtKB-KW"/>
</dbReference>
<evidence type="ECO:0000256" key="2">
    <source>
        <dbReference type="ARBA" id="ARBA00023002"/>
    </source>
</evidence>
<comment type="catalytic activity">
    <reaction evidence="5">
        <text>L-proline + a quinone = (S)-1-pyrroline-5-carboxylate + a quinol + H(+)</text>
        <dbReference type="Rhea" id="RHEA:23784"/>
        <dbReference type="ChEBI" id="CHEBI:15378"/>
        <dbReference type="ChEBI" id="CHEBI:17388"/>
        <dbReference type="ChEBI" id="CHEBI:24646"/>
        <dbReference type="ChEBI" id="CHEBI:60039"/>
        <dbReference type="ChEBI" id="CHEBI:132124"/>
        <dbReference type="EC" id="1.5.5.2"/>
    </reaction>
</comment>
<dbReference type="Pfam" id="PF14850">
    <property type="entry name" value="Pro_dh-DNA_bdg"/>
    <property type="match status" value="1"/>
</dbReference>
<dbReference type="GO" id="GO:0010133">
    <property type="term" value="P:L-proline catabolic process to L-glutamate"/>
    <property type="evidence" value="ECO:0007669"/>
    <property type="project" value="UniProtKB-UniRule"/>
</dbReference>
<dbReference type="NCBIfam" id="TIGR01238">
    <property type="entry name" value="D1pyr5carbox3"/>
    <property type="match status" value="1"/>
</dbReference>
<dbReference type="GO" id="GO:0003842">
    <property type="term" value="F:L-glutamate gamma-semialdehyde dehydrogenase activity"/>
    <property type="evidence" value="ECO:0007669"/>
    <property type="project" value="UniProtKB-UniRule"/>
</dbReference>
<dbReference type="InterPro" id="IPR005933">
    <property type="entry name" value="PutA_C"/>
</dbReference>
<evidence type="ECO:0000256" key="3">
    <source>
        <dbReference type="ARBA" id="ARBA00023027"/>
    </source>
</evidence>
<dbReference type="EC" id="1.5.5.2" evidence="5"/>
<keyword evidence="3 5" id="KW-0520">NAD</keyword>
<dbReference type="InterPro" id="IPR016163">
    <property type="entry name" value="Ald_DH_C"/>
</dbReference>
<evidence type="ECO:0000259" key="9">
    <source>
        <dbReference type="Pfam" id="PF14850"/>
    </source>
</evidence>
<comment type="similarity">
    <text evidence="5">In the C-terminal section; belongs to the aldehyde dehydrogenase family.</text>
</comment>
<keyword evidence="5" id="KW-0805">Transcription regulation</keyword>
<dbReference type="AlphaFoldDB" id="A0A193LGK7"/>
<comment type="similarity">
    <text evidence="5">In the N-terminal section; belongs to the proline dehydrogenase family.</text>
</comment>
<feature type="domain" description="Proline utilization A proline dehydrogenase N-terminal" evidence="10">
    <location>
        <begin position="19"/>
        <end position="58"/>
    </location>
</feature>
<dbReference type="InterPro" id="IPR016162">
    <property type="entry name" value="Ald_DH_N"/>
</dbReference>
<dbReference type="InterPro" id="IPR050485">
    <property type="entry name" value="Proline_metab_enzyme"/>
</dbReference>
<dbReference type="InterPro" id="IPR024089">
    <property type="entry name" value="PRODH_PutA_dom_I/II"/>
</dbReference>
<sequence length="1048" mass="111929">MKFTEQGSASTHPLGKVSKLYLADEAALLNRLAAEADAGEAGRAQIQATATTLVEAVRRHSANDGGIDAFLQQYDLSSEEGVLLMCIAEALLRIPDADTADRLIADKITAARWQDHIGASDSLFVNASTWGLMLTGKILKVEDAAKRNPAHYLGKLASSAGEPVVRAAMRQAMRIMGHQFVMGRSITEAIKRSLKKDNARYRYSFDMLGEAALTAIDAERYFESYSRAIATIGESTADENIFSAPSISVKLSALHPRYEYTQHKRVMNELVPVLAELATKARQAGIALTVDAEEADRLELSLDVFAAVYRDKRLTDYQGLGLAVQAYQRRATDVLRFVAGLAGEHGRRIPVRLVKGAYWDTEIKRAQELGLGSYPVFTRKSHTDVSYLACARQMFAAGTQLYSQFATHNAHTLASILHIAGDRGDFEFQRLHGMGEELYDEVTDPDKYNKPCRVYAPVGSHEDLLPYLVRRLLENGANTSFVNRIVDESVAVEDIVTDPVALAQAKGFQPHSGIPSPSGLFGDKRRNSAGHNLADRDATSALLKAMQAEESAPMSAAAMVGGQLQDGVPVVSVNPANNAQVVGHCKQATPAAVDKALDLAVAAQPAWDAMNIEQRAAILERAADLYERDTAQLLALCVREAGKTIPDSISELREAVDFLRYYAQQARQHFGATQVLPGPTGESNELGMRGRGVFVCISPWNFPLAIFTGQVAAALAAGNAVLAKPAEQTPLIAFKAVQLLLEAGVPHDILHFLPGDGAGIGGHAVADPRVAGVAFTGSTDTARLINRTLAQREGPIAVLIAETGGQNAMFVDSSALPEQVVDDCVASAFNAAGQRCSALRILCVQEDIAPRVIALLQGAMQELVIGDPGDLATDIGPTIDDAARAGLQAHLDDISHVASVIRQCRLPAAASSGTYFAPVAIEISSIDQLKKEVFGPVLHVYRYPRRKLAETIAAVNATGFGLTMGLHSRIGARAKAFVKQSGAGNIYINRNMIGAIVGSQPFGGRGLSGTGPKAGGPNYLPRFGTEYAVSNNVAAVGGNAGLLSLSES</sequence>
<keyword evidence="5" id="KW-0804">Transcription</keyword>
<keyword evidence="5" id="KW-0678">Repressor</keyword>
<dbReference type="GO" id="GO:0004657">
    <property type="term" value="F:proline dehydrogenase activity"/>
    <property type="evidence" value="ECO:0007669"/>
    <property type="project" value="UniProtKB-UniRule"/>
</dbReference>
<evidence type="ECO:0000313" key="12">
    <source>
        <dbReference type="Proteomes" id="UP000092695"/>
    </source>
</evidence>
<evidence type="ECO:0000259" key="8">
    <source>
        <dbReference type="Pfam" id="PF01619"/>
    </source>
</evidence>
<feature type="active site" evidence="6">
    <location>
        <position position="802"/>
    </location>
</feature>
<evidence type="ECO:0000256" key="4">
    <source>
        <dbReference type="ARBA" id="ARBA00048142"/>
    </source>
</evidence>
<protein>
    <recommendedName>
        <fullName evidence="5">Bifunctional protein PutA</fullName>
    </recommendedName>
    <domain>
        <recommendedName>
            <fullName evidence="5">Proline dehydrogenase</fullName>
            <ecNumber evidence="5">1.5.5.2</ecNumber>
        </recommendedName>
        <alternativeName>
            <fullName evidence="5">Proline oxidase</fullName>
        </alternativeName>
    </domain>
    <domain>
        <recommendedName>
            <fullName evidence="5">Delta-1-pyrroline-5-carboxylate dehydrogenase</fullName>
            <shortName evidence="5">P5C dehydrogenase</shortName>
            <ecNumber evidence="5">1.2.1.88</ecNumber>
        </recommendedName>
        <alternativeName>
            <fullName evidence="5">L-glutamate gamma-semialdehyde dehydrogenase</fullName>
        </alternativeName>
    </domain>
</protein>
<dbReference type="GO" id="GO:0009898">
    <property type="term" value="C:cytoplasmic side of plasma membrane"/>
    <property type="evidence" value="ECO:0007669"/>
    <property type="project" value="TreeGrafter"/>
</dbReference>
<dbReference type="Pfam" id="PF00171">
    <property type="entry name" value="Aldedh"/>
    <property type="match status" value="1"/>
</dbReference>
<feature type="domain" description="Aldehyde dehydrogenase" evidence="7">
    <location>
        <begin position="571"/>
        <end position="1021"/>
    </location>
</feature>
<feature type="active site" evidence="6">
    <location>
        <position position="836"/>
    </location>
</feature>
<feature type="domain" description="Proline dehydrogenase" evidence="8">
    <location>
        <begin position="190"/>
        <end position="484"/>
    </location>
</feature>
<dbReference type="GO" id="GO:0003700">
    <property type="term" value="F:DNA-binding transcription factor activity"/>
    <property type="evidence" value="ECO:0007669"/>
    <property type="project" value="InterPro"/>
</dbReference>
<dbReference type="EC" id="1.2.1.88" evidence="5"/>
<dbReference type="Gene3D" id="3.40.309.10">
    <property type="entry name" value="Aldehyde Dehydrogenase, Chain A, domain 2"/>
    <property type="match status" value="1"/>
</dbReference>
<name>A0A193LGK7_9GAMM</name>
<feature type="domain" description="Proline dehydrogenase PutA" evidence="9">
    <location>
        <begin position="67"/>
        <end position="180"/>
    </location>
</feature>
<dbReference type="SUPFAM" id="SSF81935">
    <property type="entry name" value="N-terminal domain of bifunctional PutA protein"/>
    <property type="match status" value="1"/>
</dbReference>
<comment type="pathway">
    <text evidence="1 5">Amino-acid degradation; L-proline degradation into L-glutamate; L-glutamate from L-proline: step 2/2.</text>
</comment>
<dbReference type="InterPro" id="IPR016160">
    <property type="entry name" value="Ald_DH_CS_CYS"/>
</dbReference>
<evidence type="ECO:0000313" key="11">
    <source>
        <dbReference type="EMBL" id="ANO51593.1"/>
    </source>
</evidence>
<dbReference type="Gene3D" id="3.20.20.220">
    <property type="match status" value="1"/>
</dbReference>
<dbReference type="Pfam" id="PF18327">
    <property type="entry name" value="PRODH"/>
    <property type="match status" value="1"/>
</dbReference>
<dbReference type="Gene3D" id="1.20.5.460">
    <property type="entry name" value="Single helix bin"/>
    <property type="match status" value="1"/>
</dbReference>
<reference evidence="11 12" key="1">
    <citation type="submission" date="2016-06" db="EMBL/GenBank/DDBJ databases">
        <title>Complete genome sequence of a deep-branching marine Gamma Proteobacterium Woeseia oceani type strain XK5.</title>
        <authorList>
            <person name="Mu D."/>
            <person name="Du Z."/>
        </authorList>
    </citation>
    <scope>NUCLEOTIDE SEQUENCE [LARGE SCALE GENOMIC DNA]</scope>
    <source>
        <strain evidence="11 12">XK5</strain>
    </source>
</reference>
<keyword evidence="5" id="KW-0238">DNA-binding</keyword>
<dbReference type="InterPro" id="IPR029041">
    <property type="entry name" value="FAD-linked_oxidoreductase-like"/>
</dbReference>
<keyword evidence="5" id="KW-0285">Flavoprotein</keyword>
<evidence type="ECO:0000256" key="5">
    <source>
        <dbReference type="PIRNR" id="PIRNR000197"/>
    </source>
</evidence>
<dbReference type="EMBL" id="CP016268">
    <property type="protein sequence ID" value="ANO51593.1"/>
    <property type="molecule type" value="Genomic_DNA"/>
</dbReference>
<evidence type="ECO:0000259" key="7">
    <source>
        <dbReference type="Pfam" id="PF00171"/>
    </source>
</evidence>
<dbReference type="Proteomes" id="UP000092695">
    <property type="component" value="Chromosome"/>
</dbReference>
<dbReference type="NCBIfam" id="NF008869">
    <property type="entry name" value="PRK11904.1"/>
    <property type="match status" value="1"/>
</dbReference>
<gene>
    <name evidence="11" type="ORF">BA177_10615</name>
</gene>
<dbReference type="InterPro" id="IPR015590">
    <property type="entry name" value="Aldehyde_DH_dom"/>
</dbReference>
<keyword evidence="5" id="KW-0642">Proline metabolism</keyword>
<evidence type="ECO:0000256" key="6">
    <source>
        <dbReference type="PIRSR" id="PIRSR000197-1"/>
    </source>
</evidence>
<keyword evidence="2 5" id="KW-0560">Oxidoreductase</keyword>
<dbReference type="CDD" id="cd07125">
    <property type="entry name" value="ALDH_PutA-P5CDH"/>
    <property type="match status" value="1"/>
</dbReference>
<dbReference type="SUPFAM" id="SSF53720">
    <property type="entry name" value="ALDH-like"/>
    <property type="match status" value="1"/>
</dbReference>
<accession>A0A193LGK7</accession>
<dbReference type="KEGG" id="woc:BA177_10615"/>
<dbReference type="OrthoDB" id="9812625at2"/>
<evidence type="ECO:0000256" key="1">
    <source>
        <dbReference type="ARBA" id="ARBA00004786"/>
    </source>
</evidence>
<dbReference type="FunFam" id="3.40.309.10:FF:000005">
    <property type="entry name" value="1-pyrroline-5-carboxylate dehydrogenase 1"/>
    <property type="match status" value="1"/>
</dbReference>
<organism evidence="11 12">
    <name type="scientific">Woeseia oceani</name>
    <dbReference type="NCBI Taxonomy" id="1548547"/>
    <lineage>
        <taxon>Bacteria</taxon>
        <taxon>Pseudomonadati</taxon>
        <taxon>Pseudomonadota</taxon>
        <taxon>Gammaproteobacteria</taxon>
        <taxon>Woeseiales</taxon>
        <taxon>Woeseiaceae</taxon>
        <taxon>Woeseia</taxon>
    </lineage>
</organism>
<dbReference type="Pfam" id="PF01619">
    <property type="entry name" value="Pro_dh"/>
    <property type="match status" value="1"/>
</dbReference>